<dbReference type="Gene3D" id="2.60.120.1130">
    <property type="match status" value="1"/>
</dbReference>
<feature type="domain" description="DUF3858" evidence="3">
    <location>
        <begin position="540"/>
        <end position="628"/>
    </location>
</feature>
<proteinExistence type="predicted"/>
<dbReference type="RefSeq" id="WP_167962027.1">
    <property type="nucleotide sequence ID" value="NZ_JAATJJ010000001.1"/>
</dbReference>
<dbReference type="InterPro" id="IPR024618">
    <property type="entry name" value="DUF3857"/>
</dbReference>
<dbReference type="Gene3D" id="2.60.40.3140">
    <property type="match status" value="1"/>
</dbReference>
<sequence length="634" mass="72808">MRLFSYIILSLFYNLSVSQTINYSSESIPKELLVNANAVVRINDMHIEIVALRQMKITHTRVVTVINESGSKHAQAYIGYNKSLKVKNAQAIIYDSYGKVLDKKKQKDFIDVSAVDGGTLYSDSRVLFLGYTPIQYPYTISFTYEVITDNTGTIPSWVFLDGFMVSTENSSYKLDFSSPELKPNIKERNFEGYAIEREEVNGGILYRANNIAAIKEESLSPSFNKLVPRLMISPFNFYYEGYEGTIKEWNDVGLWMYSNLLKGRDELELGTVAKIKELVNDEMNDLEKAKLVYKYVQQNTRYISVQVGIGGLQPISAIEVDKLKYGDCKGLSNYTKALLKAVGVKAYYTHVEAGRDKIDFENNFPSIGQGNHVILAIPYNEKYYWIDCTSQVHPFGFLGDFTDGRRVLLIKPDGGEIVTTESYINDDNHQKTYASVRLKESGSIVGDIKVLTKGTQYDNHFYLEDMADLELEKYYKNYWKNINNLEIESYQFENNKDSVVFGEHIKVNATKYATVTDGKLLLSGNLFNNSQYVPNRYRSRKLPFEVQRGYLDEDEYIIDLPEGYAVEAFPQETSIKNMFGEYEVSYALNGNQIIFKRRLLIKKGDYVNTDYNDYRNFRREISKNDNSKIVLTKI</sequence>
<organism evidence="4 5">
    <name type="scientific">Saonia flava</name>
    <dbReference type="NCBI Taxonomy" id="523696"/>
    <lineage>
        <taxon>Bacteria</taxon>
        <taxon>Pseudomonadati</taxon>
        <taxon>Bacteroidota</taxon>
        <taxon>Flavobacteriia</taxon>
        <taxon>Flavobacteriales</taxon>
        <taxon>Flavobacteriaceae</taxon>
        <taxon>Saonia</taxon>
    </lineage>
</organism>
<comment type="caution">
    <text evidence="4">The sequence shown here is derived from an EMBL/GenBank/DDBJ whole genome shotgun (WGS) entry which is preliminary data.</text>
</comment>
<dbReference type="GO" id="GO:0006508">
    <property type="term" value="P:proteolysis"/>
    <property type="evidence" value="ECO:0007669"/>
    <property type="project" value="UniProtKB-KW"/>
</dbReference>
<dbReference type="Pfam" id="PF12970">
    <property type="entry name" value="DUF3858"/>
    <property type="match status" value="1"/>
</dbReference>
<evidence type="ECO:0000259" key="2">
    <source>
        <dbReference type="Pfam" id="PF12969"/>
    </source>
</evidence>
<dbReference type="Gene3D" id="3.10.620.30">
    <property type="match status" value="1"/>
</dbReference>
<dbReference type="Proteomes" id="UP000590442">
    <property type="component" value="Unassembled WGS sequence"/>
</dbReference>
<gene>
    <name evidence="4" type="ORF">GGR42_001286</name>
</gene>
<evidence type="ECO:0000259" key="1">
    <source>
        <dbReference type="Pfam" id="PF01841"/>
    </source>
</evidence>
<dbReference type="InterPro" id="IPR002931">
    <property type="entry name" value="Transglutaminase-like"/>
</dbReference>
<feature type="domain" description="DUF3857" evidence="2">
    <location>
        <begin position="55"/>
        <end position="213"/>
    </location>
</feature>
<evidence type="ECO:0000259" key="3">
    <source>
        <dbReference type="Pfam" id="PF12970"/>
    </source>
</evidence>
<dbReference type="Pfam" id="PF12969">
    <property type="entry name" value="DUF3857"/>
    <property type="match status" value="1"/>
</dbReference>
<evidence type="ECO:0000313" key="5">
    <source>
        <dbReference type="Proteomes" id="UP000590442"/>
    </source>
</evidence>
<keyword evidence="5" id="KW-1185">Reference proteome</keyword>
<protein>
    <submittedName>
        <fullName evidence="4">Transglutaminase-like putative cysteine protease</fullName>
    </submittedName>
</protein>
<dbReference type="InterPro" id="IPR038765">
    <property type="entry name" value="Papain-like_cys_pep_sf"/>
</dbReference>
<name>A0A846R0D1_9FLAO</name>
<dbReference type="SUPFAM" id="SSF54001">
    <property type="entry name" value="Cysteine proteinases"/>
    <property type="match status" value="1"/>
</dbReference>
<keyword evidence="4" id="KW-0378">Hydrolase</keyword>
<feature type="domain" description="Transglutaminase-like" evidence="1">
    <location>
        <begin position="276"/>
        <end position="377"/>
    </location>
</feature>
<dbReference type="GO" id="GO:0008233">
    <property type="term" value="F:peptidase activity"/>
    <property type="evidence" value="ECO:0007669"/>
    <property type="project" value="UniProtKB-KW"/>
</dbReference>
<dbReference type="EMBL" id="JAATJJ010000001">
    <property type="protein sequence ID" value="NJB70824.1"/>
    <property type="molecule type" value="Genomic_DNA"/>
</dbReference>
<keyword evidence="4" id="KW-0645">Protease</keyword>
<reference evidence="4 5" key="1">
    <citation type="submission" date="2020-03" db="EMBL/GenBank/DDBJ databases">
        <title>Genomic Encyclopedia of Type Strains, Phase IV (KMG-IV): sequencing the most valuable type-strain genomes for metagenomic binning, comparative biology and taxonomic classification.</title>
        <authorList>
            <person name="Goeker M."/>
        </authorList>
    </citation>
    <scope>NUCLEOTIDE SEQUENCE [LARGE SCALE GENOMIC DNA]</scope>
    <source>
        <strain evidence="4 5">DSM 29762</strain>
    </source>
</reference>
<dbReference type="Pfam" id="PF01841">
    <property type="entry name" value="Transglut_core"/>
    <property type="match status" value="1"/>
</dbReference>
<evidence type="ECO:0000313" key="4">
    <source>
        <dbReference type="EMBL" id="NJB70824.1"/>
    </source>
</evidence>
<dbReference type="AlphaFoldDB" id="A0A846R0D1"/>
<dbReference type="InterPro" id="IPR024544">
    <property type="entry name" value="DUF3858"/>
</dbReference>
<accession>A0A846R0D1</accession>